<accession>A0A934Q742</accession>
<dbReference type="Proteomes" id="UP000608530">
    <property type="component" value="Unassembled WGS sequence"/>
</dbReference>
<evidence type="ECO:0000313" key="2">
    <source>
        <dbReference type="Proteomes" id="UP000608530"/>
    </source>
</evidence>
<gene>
    <name evidence="1" type="ORF">JD276_06000</name>
</gene>
<evidence type="ECO:0000313" key="1">
    <source>
        <dbReference type="EMBL" id="MBK0418585.1"/>
    </source>
</evidence>
<proteinExistence type="predicted"/>
<sequence length="177" mass="18981">MSKRDRSNPADPSVVMVRIVVAEDGTLAVTVDGAPFLPPEFSPPWRRGSFPAIVDAIREQTDCTIRVDVIETDGRTMTDFYTPRPRRTPQPEAQPVQQVPPVAAVPVPVVPRLVQFAGSGMVPGEDVAVAIVIAHTETGPDGIARALIDSRYLDHAPTNEVILLGRISATVCIGAPQ</sequence>
<reference evidence="1" key="1">
    <citation type="submission" date="2020-12" db="EMBL/GenBank/DDBJ databases">
        <title>Leucobacter sp. CAS1, isolated from Chromium sludge.</title>
        <authorList>
            <person name="Xu Z."/>
        </authorList>
    </citation>
    <scope>NUCLEOTIDE SEQUENCE</scope>
    <source>
        <strain evidence="1">CSA1</strain>
    </source>
</reference>
<name>A0A934Q742_9MICO</name>
<dbReference type="AlphaFoldDB" id="A0A934Q742"/>
<dbReference type="EMBL" id="JAEHOH010000007">
    <property type="protein sequence ID" value="MBK0418585.1"/>
    <property type="molecule type" value="Genomic_DNA"/>
</dbReference>
<organism evidence="1 2">
    <name type="scientific">Leucobacter chromiisoli</name>
    <dbReference type="NCBI Taxonomy" id="2796471"/>
    <lineage>
        <taxon>Bacteria</taxon>
        <taxon>Bacillati</taxon>
        <taxon>Actinomycetota</taxon>
        <taxon>Actinomycetes</taxon>
        <taxon>Micrococcales</taxon>
        <taxon>Microbacteriaceae</taxon>
        <taxon>Leucobacter</taxon>
    </lineage>
</organism>
<comment type="caution">
    <text evidence="1">The sequence shown here is derived from an EMBL/GenBank/DDBJ whole genome shotgun (WGS) entry which is preliminary data.</text>
</comment>
<protein>
    <submittedName>
        <fullName evidence="1">Uncharacterized protein</fullName>
    </submittedName>
</protein>
<keyword evidence="2" id="KW-1185">Reference proteome</keyword>